<dbReference type="Pfam" id="PF08308">
    <property type="entry name" value="PEGA"/>
    <property type="match status" value="1"/>
</dbReference>
<dbReference type="PROSITE" id="PS51257">
    <property type="entry name" value="PROKAR_LIPOPROTEIN"/>
    <property type="match status" value="1"/>
</dbReference>
<feature type="domain" description="PEGA" evidence="1">
    <location>
        <begin position="33"/>
        <end position="82"/>
    </location>
</feature>
<name>A0A5J4SGU2_9ZZZZ</name>
<accession>A0A5J4SGU2</accession>
<dbReference type="EMBL" id="SNRY01000190">
    <property type="protein sequence ID" value="KAA6345002.1"/>
    <property type="molecule type" value="Genomic_DNA"/>
</dbReference>
<protein>
    <recommendedName>
        <fullName evidence="1">PEGA domain-containing protein</fullName>
    </recommendedName>
</protein>
<organism evidence="2">
    <name type="scientific">termite gut metagenome</name>
    <dbReference type="NCBI Taxonomy" id="433724"/>
    <lineage>
        <taxon>unclassified sequences</taxon>
        <taxon>metagenomes</taxon>
        <taxon>organismal metagenomes</taxon>
    </lineage>
</organism>
<reference evidence="2" key="1">
    <citation type="submission" date="2019-03" db="EMBL/GenBank/DDBJ databases">
        <title>Single cell metagenomics reveals metabolic interactions within the superorganism composed of flagellate Streblomastix strix and complex community of Bacteroidetes bacteria on its surface.</title>
        <authorList>
            <person name="Treitli S.C."/>
            <person name="Kolisko M."/>
            <person name="Husnik F."/>
            <person name="Keeling P."/>
            <person name="Hampl V."/>
        </authorList>
    </citation>
    <scope>NUCLEOTIDE SEQUENCE</scope>
    <source>
        <strain evidence="2">STM</strain>
    </source>
</reference>
<sequence length="154" mass="17295">MIMKKICLFLLGIIVLTSCATIICGSHQSVDFTSNPSNAIIYDNGFQLGRTPLSAKLERNENHAISIKLEGYQPYEVIIKKRFNEWYIGNIVLGGLIGLIIDPLTGALYRLSPDKIHTELDLTTFNHKKTDIYIAVSLVKNPYMEQIGTLVREP</sequence>
<evidence type="ECO:0000259" key="1">
    <source>
        <dbReference type="Pfam" id="PF08308"/>
    </source>
</evidence>
<evidence type="ECO:0000313" key="2">
    <source>
        <dbReference type="EMBL" id="KAA6345002.1"/>
    </source>
</evidence>
<gene>
    <name evidence="2" type="ORF">EZS27_007387</name>
</gene>
<proteinExistence type="predicted"/>
<dbReference type="InterPro" id="IPR013229">
    <property type="entry name" value="PEGA"/>
</dbReference>
<dbReference type="AlphaFoldDB" id="A0A5J4SGU2"/>
<comment type="caution">
    <text evidence="2">The sequence shown here is derived from an EMBL/GenBank/DDBJ whole genome shotgun (WGS) entry which is preliminary data.</text>
</comment>